<feature type="transmembrane region" description="Helical" evidence="2">
    <location>
        <begin position="164"/>
        <end position="187"/>
    </location>
</feature>
<keyword evidence="2" id="KW-0472">Membrane</keyword>
<dbReference type="RefSeq" id="WP_345171801.1">
    <property type="nucleotide sequence ID" value="NZ_BAABFQ010000003.1"/>
</dbReference>
<dbReference type="InterPro" id="IPR002931">
    <property type="entry name" value="Transglutaminase-like"/>
</dbReference>
<evidence type="ECO:0000313" key="4">
    <source>
        <dbReference type="EMBL" id="MFC5493055.1"/>
    </source>
</evidence>
<name>A0ABW0MXK1_9ACTN</name>
<keyword evidence="5" id="KW-1185">Reference proteome</keyword>
<feature type="transmembrane region" description="Helical" evidence="2">
    <location>
        <begin position="125"/>
        <end position="144"/>
    </location>
</feature>
<dbReference type="PANTHER" id="PTHR42736:SF1">
    <property type="entry name" value="PROTEIN-GLUTAMINE GAMMA-GLUTAMYLTRANSFERASE"/>
    <property type="match status" value="1"/>
</dbReference>
<comment type="caution">
    <text evidence="4">The sequence shown here is derived from an EMBL/GenBank/DDBJ whole genome shotgun (WGS) entry which is preliminary data.</text>
</comment>
<feature type="compositionally biased region" description="Low complexity" evidence="1">
    <location>
        <begin position="580"/>
        <end position="606"/>
    </location>
</feature>
<dbReference type="InterPro" id="IPR052901">
    <property type="entry name" value="Bact_TGase-like"/>
</dbReference>
<feature type="transmembrane region" description="Helical" evidence="2">
    <location>
        <begin position="615"/>
        <end position="639"/>
    </location>
</feature>
<reference evidence="5" key="1">
    <citation type="journal article" date="2019" name="Int. J. Syst. Evol. Microbiol.">
        <title>The Global Catalogue of Microorganisms (GCM) 10K type strain sequencing project: providing services to taxonomists for standard genome sequencing and annotation.</title>
        <authorList>
            <consortium name="The Broad Institute Genomics Platform"/>
            <consortium name="The Broad Institute Genome Sequencing Center for Infectious Disease"/>
            <person name="Wu L."/>
            <person name="Ma J."/>
        </authorList>
    </citation>
    <scope>NUCLEOTIDE SEQUENCE [LARGE SCALE GENOMIC DNA]</scope>
    <source>
        <strain evidence="5">KACC 13778</strain>
    </source>
</reference>
<organism evidence="4 5">
    <name type="scientific">Nocardioides caricicola</name>
    <dbReference type="NCBI Taxonomy" id="634770"/>
    <lineage>
        <taxon>Bacteria</taxon>
        <taxon>Bacillati</taxon>
        <taxon>Actinomycetota</taxon>
        <taxon>Actinomycetes</taxon>
        <taxon>Propionibacteriales</taxon>
        <taxon>Nocardioidaceae</taxon>
        <taxon>Nocardioides</taxon>
    </lineage>
</organism>
<feature type="region of interest" description="Disordered" evidence="1">
    <location>
        <begin position="559"/>
        <end position="606"/>
    </location>
</feature>
<proteinExistence type="predicted"/>
<dbReference type="Proteomes" id="UP001595956">
    <property type="component" value="Unassembled WGS sequence"/>
</dbReference>
<dbReference type="EMBL" id="JBHSMD010000002">
    <property type="protein sequence ID" value="MFC5493055.1"/>
    <property type="molecule type" value="Genomic_DNA"/>
</dbReference>
<accession>A0ABW0MXK1</accession>
<dbReference type="Gene3D" id="3.10.620.30">
    <property type="match status" value="1"/>
</dbReference>
<dbReference type="InterPro" id="IPR021878">
    <property type="entry name" value="TgpA_N"/>
</dbReference>
<keyword evidence="2" id="KW-1133">Transmembrane helix</keyword>
<evidence type="ECO:0000256" key="2">
    <source>
        <dbReference type="SAM" id="Phobius"/>
    </source>
</evidence>
<dbReference type="SUPFAM" id="SSF54001">
    <property type="entry name" value="Cysteine proteinases"/>
    <property type="match status" value="1"/>
</dbReference>
<sequence length="794" mass="84573">MSRHRGSLAAHALLAGTAAGTTWIAMYAWRGFAETPGGFLNPLLLLAMVVAGIGVATRWWRWPGPAVFATQVVGSALVACLLITGSPLPVGSGWTELQNAVSQAIDSAQGYPAPVPDEVPPIDPVLILCGLACLLLVDLLACTLRRVPLAGLPLLTIYSIPVSLVDASITWWVFAVTAAGFLTMLFLQESDQVSRWGRPLGVDRETGDPIAFGAGAHVVRGTAGTVGGVATALAVLVPALIPTVGLHVVDFGPGNGGGDEITIKNPTTDLVRDFKSGEDQPLIRFTTTDPDPSYLRILALTRFSDVEWSPGDRDVPSDNVANGLMPPPEGVAAEVSRVEVPYDVTVLPEFDSLWLPTQYPASRVQADGDWRYDSETMDFLAVPDDLTTSGLHYTMSGVDLEITAERLADSGPAAGKVSDTFTEVPDDVPPIVRELAVEVTADEKSQFDKAVALQDWFREDGGFEYSLDTAEGSGYDALVTFLTDGPNGRTGYCEQFASAMAVMARLIGIPARVAVGFLNPTPAGSNTWVYSTNDLHAWPELYFDGAGWVRFEPTPAGRAADVPSYTQQGAVAEPEPEPSAPASSSNVAVPSNRPTESQDTTASSSTDDESLAASYWLPALGVVLAVALVVLALLLPRLLRARRRERRLHDADPEQVWAELRDTAIDLGVAWPTGRSPRVTRDALVHHLGLPITPTTPDRPPHGPEIAPEGVAALDRIVGALERQRYSRPGSEQRIALRADAETCVASLTGGATRAARRRASWWPRSVVAVRGGSAPVTPTTVEARYGGVVDQMN</sequence>
<dbReference type="Pfam" id="PF01841">
    <property type="entry name" value="Transglut_core"/>
    <property type="match status" value="1"/>
</dbReference>
<dbReference type="Pfam" id="PF11992">
    <property type="entry name" value="TgpA_N"/>
    <property type="match status" value="1"/>
</dbReference>
<feature type="transmembrane region" description="Helical" evidence="2">
    <location>
        <begin position="67"/>
        <end position="88"/>
    </location>
</feature>
<evidence type="ECO:0000313" key="5">
    <source>
        <dbReference type="Proteomes" id="UP001595956"/>
    </source>
</evidence>
<dbReference type="PANTHER" id="PTHR42736">
    <property type="entry name" value="PROTEIN-GLUTAMINE GAMMA-GLUTAMYLTRANSFERASE"/>
    <property type="match status" value="1"/>
</dbReference>
<dbReference type="SMART" id="SM00460">
    <property type="entry name" value="TGc"/>
    <property type="match status" value="1"/>
</dbReference>
<evidence type="ECO:0000259" key="3">
    <source>
        <dbReference type="SMART" id="SM00460"/>
    </source>
</evidence>
<evidence type="ECO:0000256" key="1">
    <source>
        <dbReference type="SAM" id="MobiDB-lite"/>
    </source>
</evidence>
<gene>
    <name evidence="4" type="ORF">ACFPKY_08085</name>
</gene>
<protein>
    <submittedName>
        <fullName evidence="4">DUF3488 and transglutaminase-like domain-containing protein</fullName>
    </submittedName>
</protein>
<feature type="transmembrane region" description="Helical" evidence="2">
    <location>
        <begin position="43"/>
        <end position="60"/>
    </location>
</feature>
<feature type="domain" description="Transglutaminase-like" evidence="3">
    <location>
        <begin position="485"/>
        <end position="555"/>
    </location>
</feature>
<keyword evidence="2" id="KW-0812">Transmembrane</keyword>
<dbReference type="InterPro" id="IPR038765">
    <property type="entry name" value="Papain-like_cys_pep_sf"/>
</dbReference>